<keyword evidence="3" id="KW-1185">Reference proteome</keyword>
<evidence type="ECO:0000256" key="1">
    <source>
        <dbReference type="SAM" id="MobiDB-lite"/>
    </source>
</evidence>
<dbReference type="EMBL" id="ML993627">
    <property type="protein sequence ID" value="KAF2160391.1"/>
    <property type="molecule type" value="Genomic_DNA"/>
</dbReference>
<gene>
    <name evidence="2" type="ORF">M409DRAFT_29237</name>
</gene>
<organism evidence="2 3">
    <name type="scientific">Zasmidium cellare ATCC 36951</name>
    <dbReference type="NCBI Taxonomy" id="1080233"/>
    <lineage>
        <taxon>Eukaryota</taxon>
        <taxon>Fungi</taxon>
        <taxon>Dikarya</taxon>
        <taxon>Ascomycota</taxon>
        <taxon>Pezizomycotina</taxon>
        <taxon>Dothideomycetes</taxon>
        <taxon>Dothideomycetidae</taxon>
        <taxon>Mycosphaerellales</taxon>
        <taxon>Mycosphaerellaceae</taxon>
        <taxon>Zasmidium</taxon>
    </lineage>
</organism>
<name>A0A6A6C042_ZASCE</name>
<dbReference type="RefSeq" id="XP_033661280.1">
    <property type="nucleotide sequence ID" value="XM_033809372.1"/>
</dbReference>
<reference evidence="2" key="1">
    <citation type="journal article" date="2020" name="Stud. Mycol.">
        <title>101 Dothideomycetes genomes: a test case for predicting lifestyles and emergence of pathogens.</title>
        <authorList>
            <person name="Haridas S."/>
            <person name="Albert R."/>
            <person name="Binder M."/>
            <person name="Bloem J."/>
            <person name="Labutti K."/>
            <person name="Salamov A."/>
            <person name="Andreopoulos B."/>
            <person name="Baker S."/>
            <person name="Barry K."/>
            <person name="Bills G."/>
            <person name="Bluhm B."/>
            <person name="Cannon C."/>
            <person name="Castanera R."/>
            <person name="Culley D."/>
            <person name="Daum C."/>
            <person name="Ezra D."/>
            <person name="Gonzalez J."/>
            <person name="Henrissat B."/>
            <person name="Kuo A."/>
            <person name="Liang C."/>
            <person name="Lipzen A."/>
            <person name="Lutzoni F."/>
            <person name="Magnuson J."/>
            <person name="Mondo S."/>
            <person name="Nolan M."/>
            <person name="Ohm R."/>
            <person name="Pangilinan J."/>
            <person name="Park H.-J."/>
            <person name="Ramirez L."/>
            <person name="Alfaro M."/>
            <person name="Sun H."/>
            <person name="Tritt A."/>
            <person name="Yoshinaga Y."/>
            <person name="Zwiers L.-H."/>
            <person name="Turgeon B."/>
            <person name="Goodwin S."/>
            <person name="Spatafora J."/>
            <person name="Crous P."/>
            <person name="Grigoriev I."/>
        </authorList>
    </citation>
    <scope>NUCLEOTIDE SEQUENCE</scope>
    <source>
        <strain evidence="2">ATCC 36951</strain>
    </source>
</reference>
<evidence type="ECO:0000313" key="3">
    <source>
        <dbReference type="Proteomes" id="UP000799537"/>
    </source>
</evidence>
<protein>
    <submittedName>
        <fullName evidence="2">Uncharacterized protein</fullName>
    </submittedName>
</protein>
<feature type="region of interest" description="Disordered" evidence="1">
    <location>
        <begin position="77"/>
        <end position="98"/>
    </location>
</feature>
<proteinExistence type="predicted"/>
<dbReference type="Proteomes" id="UP000799537">
    <property type="component" value="Unassembled WGS sequence"/>
</dbReference>
<dbReference type="GeneID" id="54562644"/>
<sequence>MRFSLLEFAAVAYAGSTINTDPTTTTTTTPAATPTPTGVCTKFPYDALLPLSTNTAAQSWCSKNFPVACTGRRPEKKIAERTADPEPIAEPEPTPTTLVKKAQKANPAALLSTLEALGKGFASTACACIETPAPC</sequence>
<accession>A0A6A6C042</accession>
<evidence type="ECO:0000313" key="2">
    <source>
        <dbReference type="EMBL" id="KAF2160391.1"/>
    </source>
</evidence>
<dbReference type="AlphaFoldDB" id="A0A6A6C042"/>